<dbReference type="Gene3D" id="3.90.20.20">
    <property type="match status" value="1"/>
</dbReference>
<dbReference type="EMBL" id="LSRS01000007">
    <property type="protein sequence ID" value="KAF1084094.1"/>
    <property type="molecule type" value="Genomic_DNA"/>
</dbReference>
<dbReference type="GO" id="GO:0005737">
    <property type="term" value="C:cytoplasm"/>
    <property type="evidence" value="ECO:0007669"/>
    <property type="project" value="UniProtKB-SubCell"/>
</dbReference>
<dbReference type="NCBIfam" id="NF010738">
    <property type="entry name" value="PRK14140.1"/>
    <property type="match status" value="1"/>
</dbReference>
<evidence type="ECO:0000256" key="8">
    <source>
        <dbReference type="ARBA" id="ARBA00072274"/>
    </source>
</evidence>
<name>A0A9D2WMU7_9FIRM</name>
<evidence type="ECO:0000313" key="15">
    <source>
        <dbReference type="EMBL" id="KAF1084094.1"/>
    </source>
</evidence>
<evidence type="ECO:0000256" key="12">
    <source>
        <dbReference type="RuleBase" id="RU004478"/>
    </source>
</evidence>
<dbReference type="CDD" id="cd00446">
    <property type="entry name" value="GrpE"/>
    <property type="match status" value="1"/>
</dbReference>
<evidence type="ECO:0000256" key="9">
    <source>
        <dbReference type="ARBA" id="ARBA00076414"/>
    </source>
</evidence>
<evidence type="ECO:0000256" key="7">
    <source>
        <dbReference type="ARBA" id="ARBA00053401"/>
    </source>
</evidence>
<evidence type="ECO:0000256" key="3">
    <source>
        <dbReference type="ARBA" id="ARBA00011738"/>
    </source>
</evidence>
<evidence type="ECO:0000256" key="4">
    <source>
        <dbReference type="ARBA" id="ARBA00022490"/>
    </source>
</evidence>
<evidence type="ECO:0000256" key="11">
    <source>
        <dbReference type="RuleBase" id="RU000639"/>
    </source>
</evidence>
<dbReference type="PANTHER" id="PTHR21237">
    <property type="entry name" value="GRPE PROTEIN"/>
    <property type="match status" value="1"/>
</dbReference>
<dbReference type="GO" id="GO:0051082">
    <property type="term" value="F:unfolded protein binding"/>
    <property type="evidence" value="ECO:0007669"/>
    <property type="project" value="TreeGrafter"/>
</dbReference>
<dbReference type="InterPro" id="IPR000740">
    <property type="entry name" value="GrpE"/>
</dbReference>
<dbReference type="HAMAP" id="MF_01151">
    <property type="entry name" value="GrpE"/>
    <property type="match status" value="1"/>
</dbReference>
<keyword evidence="4 10" id="KW-0963">Cytoplasm</keyword>
<organism evidence="15 16">
    <name type="scientific">Sporotomaculum syntrophicum</name>
    <dbReference type="NCBI Taxonomy" id="182264"/>
    <lineage>
        <taxon>Bacteria</taxon>
        <taxon>Bacillati</taxon>
        <taxon>Bacillota</taxon>
        <taxon>Clostridia</taxon>
        <taxon>Eubacteriales</taxon>
        <taxon>Desulfallaceae</taxon>
        <taxon>Sporotomaculum</taxon>
    </lineage>
</organism>
<comment type="subunit">
    <text evidence="3 10">Homodimer.</text>
</comment>
<dbReference type="Proteomes" id="UP000798488">
    <property type="component" value="Unassembled WGS sequence"/>
</dbReference>
<evidence type="ECO:0000256" key="2">
    <source>
        <dbReference type="ARBA" id="ARBA00009054"/>
    </source>
</evidence>
<keyword evidence="6 10" id="KW-0143">Chaperone</keyword>
<dbReference type="PRINTS" id="PR00773">
    <property type="entry name" value="GRPEPROTEIN"/>
</dbReference>
<feature type="region of interest" description="Disordered" evidence="14">
    <location>
        <begin position="1"/>
        <end position="32"/>
    </location>
</feature>
<comment type="function">
    <text evidence="7 10 11">Participates actively in the response to hyperosmotic and heat shock by preventing the aggregation of stress-denatured proteins, in association with DnaK and GrpE. It is the nucleotide exchange factor for DnaK and may function as a thermosensor. Unfolded proteins bind initially to DnaJ; upon interaction with the DnaJ-bound protein, DnaK hydrolyzes its bound ATP, resulting in the formation of a stable complex. GrpE releases ADP from DnaK; ATP binding to DnaK triggers the release of the substrate protein, thus completing the reaction cycle. Several rounds of ATP-dependent interactions between DnaJ, DnaK and GrpE are required for fully efficient folding.</text>
</comment>
<comment type="similarity">
    <text evidence="2 10 12">Belongs to the GrpE family.</text>
</comment>
<reference evidence="15" key="1">
    <citation type="submission" date="2016-02" db="EMBL/GenBank/DDBJ databases">
        <title>Draft Genome Sequence of Sporotomaculum syntrophicum Strain FB, a Syntrophic Benzoate Degrader.</title>
        <authorList>
            <person name="Nobu M.K."/>
            <person name="Narihiro T."/>
            <person name="Qiu Y.-L."/>
            <person name="Ohashi A."/>
            <person name="Liu W.-T."/>
            <person name="Yuji S."/>
        </authorList>
    </citation>
    <scope>NUCLEOTIDE SEQUENCE</scope>
    <source>
        <strain evidence="15">FB</strain>
    </source>
</reference>
<dbReference type="Pfam" id="PF01025">
    <property type="entry name" value="GrpE"/>
    <property type="match status" value="1"/>
</dbReference>
<dbReference type="SUPFAM" id="SSF51064">
    <property type="entry name" value="Head domain of nucleotide exchange factor GrpE"/>
    <property type="match status" value="1"/>
</dbReference>
<evidence type="ECO:0000256" key="5">
    <source>
        <dbReference type="ARBA" id="ARBA00023016"/>
    </source>
</evidence>
<dbReference type="PROSITE" id="PS01071">
    <property type="entry name" value="GRPE"/>
    <property type="match status" value="1"/>
</dbReference>
<evidence type="ECO:0000313" key="16">
    <source>
        <dbReference type="Proteomes" id="UP000798488"/>
    </source>
</evidence>
<dbReference type="GO" id="GO:0051087">
    <property type="term" value="F:protein-folding chaperone binding"/>
    <property type="evidence" value="ECO:0007669"/>
    <property type="project" value="InterPro"/>
</dbReference>
<dbReference type="PANTHER" id="PTHR21237:SF23">
    <property type="entry name" value="GRPE PROTEIN HOMOLOG, MITOCHONDRIAL"/>
    <property type="match status" value="1"/>
</dbReference>
<feature type="coiled-coil region" evidence="13">
    <location>
        <begin position="47"/>
        <end position="88"/>
    </location>
</feature>
<dbReference type="InterPro" id="IPR013805">
    <property type="entry name" value="GrpE_CC"/>
</dbReference>
<proteinExistence type="inferred from homology"/>
<dbReference type="InterPro" id="IPR009012">
    <property type="entry name" value="GrpE_head"/>
</dbReference>
<dbReference type="SUPFAM" id="SSF58014">
    <property type="entry name" value="Coiled-coil domain of nucleotide exchange factor GrpE"/>
    <property type="match status" value="1"/>
</dbReference>
<dbReference type="GO" id="GO:0006457">
    <property type="term" value="P:protein folding"/>
    <property type="evidence" value="ECO:0007669"/>
    <property type="project" value="InterPro"/>
</dbReference>
<keyword evidence="5 10" id="KW-0346">Stress response</keyword>
<dbReference type="GO" id="GO:0042803">
    <property type="term" value="F:protein homodimerization activity"/>
    <property type="evidence" value="ECO:0007669"/>
    <property type="project" value="InterPro"/>
</dbReference>
<keyword evidence="16" id="KW-1185">Reference proteome</keyword>
<evidence type="ECO:0000256" key="10">
    <source>
        <dbReference type="HAMAP-Rule" id="MF_01151"/>
    </source>
</evidence>
<accession>A0A9D2WMU7</accession>
<evidence type="ECO:0000256" key="13">
    <source>
        <dbReference type="SAM" id="Coils"/>
    </source>
</evidence>
<evidence type="ECO:0000256" key="14">
    <source>
        <dbReference type="SAM" id="MobiDB-lite"/>
    </source>
</evidence>
<feature type="compositionally biased region" description="Basic and acidic residues" evidence="14">
    <location>
        <begin position="1"/>
        <end position="26"/>
    </location>
</feature>
<comment type="caution">
    <text evidence="15">The sequence shown here is derived from an EMBL/GenBank/DDBJ whole genome shotgun (WGS) entry which is preliminary data.</text>
</comment>
<dbReference type="RefSeq" id="WP_243153060.1">
    <property type="nucleotide sequence ID" value="NZ_LSRS01000007.1"/>
</dbReference>
<keyword evidence="13" id="KW-0175">Coiled coil</keyword>
<dbReference type="FunFam" id="2.30.22.10:FF:000001">
    <property type="entry name" value="Protein GrpE"/>
    <property type="match status" value="1"/>
</dbReference>
<dbReference type="Gene3D" id="2.30.22.10">
    <property type="entry name" value="Head domain of nucleotide exchange factor GrpE"/>
    <property type="match status" value="1"/>
</dbReference>
<evidence type="ECO:0000256" key="6">
    <source>
        <dbReference type="ARBA" id="ARBA00023186"/>
    </source>
</evidence>
<dbReference type="GO" id="GO:0000774">
    <property type="term" value="F:adenyl-nucleotide exchange factor activity"/>
    <property type="evidence" value="ECO:0007669"/>
    <property type="project" value="InterPro"/>
</dbReference>
<dbReference type="AlphaFoldDB" id="A0A9D2WMU7"/>
<protein>
    <recommendedName>
        <fullName evidence="8 10">Protein GrpE</fullName>
    </recommendedName>
    <alternativeName>
        <fullName evidence="9 10">HSP-70 cofactor</fullName>
    </alternativeName>
</protein>
<gene>
    <name evidence="10" type="primary">grpE</name>
    <name evidence="15" type="ORF">SPSYN_02746</name>
</gene>
<comment type="subcellular location">
    <subcellularLocation>
        <location evidence="1 10">Cytoplasm</location>
    </subcellularLocation>
</comment>
<evidence type="ECO:0000256" key="1">
    <source>
        <dbReference type="ARBA" id="ARBA00004496"/>
    </source>
</evidence>
<sequence>MDKLHDATADEHLSKENSNKAEHQAIDDGEAITGDVEVLPEEEAMNVERLQDELAKQIAKAEEYYNRLLRLQADFDNYRKRTAKEKEEFIKYAAASLCEELLPVLDNFQLALAAKEQDPSKVVEGITMIIRQLQDILHKEGLTPVTSVGEQFDPTRHEAIMQEITDQYPENTVTAELRQGYYLKDKLLRPALVKVAKPGN</sequence>